<dbReference type="EMBL" id="MT145198">
    <property type="protein sequence ID" value="QJI05342.1"/>
    <property type="molecule type" value="Genomic_DNA"/>
</dbReference>
<protein>
    <recommendedName>
        <fullName evidence="2">Antitoxin family protein</fullName>
    </recommendedName>
</protein>
<gene>
    <name evidence="1" type="ORF">MM415A00143_0017</name>
</gene>
<proteinExistence type="predicted"/>
<sequence>MSNEYDWHARIISKNRITVPDMIVREWGLNEGDIVHVNIRRSVKLMRDVII</sequence>
<accession>A0A6M3Y5H6</accession>
<dbReference type="AlphaFoldDB" id="A0A6M3Y5H6"/>
<evidence type="ECO:0000313" key="1">
    <source>
        <dbReference type="EMBL" id="QJI05342.1"/>
    </source>
</evidence>
<dbReference type="SUPFAM" id="SSF89447">
    <property type="entry name" value="AbrB/MazE/MraZ-like"/>
    <property type="match status" value="1"/>
</dbReference>
<reference evidence="1" key="1">
    <citation type="submission" date="2020-03" db="EMBL/GenBank/DDBJ databases">
        <title>The deep terrestrial virosphere.</title>
        <authorList>
            <person name="Holmfeldt K."/>
            <person name="Nilsson E."/>
            <person name="Simone D."/>
            <person name="Lopez-Fernandez M."/>
            <person name="Wu X."/>
            <person name="de Brujin I."/>
            <person name="Lundin D."/>
            <person name="Andersson A."/>
            <person name="Bertilsson S."/>
            <person name="Dopson M."/>
        </authorList>
    </citation>
    <scope>NUCLEOTIDE SEQUENCE</scope>
    <source>
        <strain evidence="1">MM415A00143</strain>
    </source>
</reference>
<name>A0A6M3Y5H6_9ZZZZ</name>
<organism evidence="1">
    <name type="scientific">viral metagenome</name>
    <dbReference type="NCBI Taxonomy" id="1070528"/>
    <lineage>
        <taxon>unclassified sequences</taxon>
        <taxon>metagenomes</taxon>
        <taxon>organismal metagenomes</taxon>
    </lineage>
</organism>
<dbReference type="Gene3D" id="2.10.260.10">
    <property type="match status" value="1"/>
</dbReference>
<evidence type="ECO:0008006" key="2">
    <source>
        <dbReference type="Google" id="ProtNLM"/>
    </source>
</evidence>
<dbReference type="InterPro" id="IPR037914">
    <property type="entry name" value="SpoVT-AbrB_sf"/>
</dbReference>